<dbReference type="RefSeq" id="WP_143011213.1">
    <property type="nucleotide sequence ID" value="NZ_FNGS01000012.1"/>
</dbReference>
<evidence type="ECO:0000256" key="1">
    <source>
        <dbReference type="SAM" id="SignalP"/>
    </source>
</evidence>
<feature type="signal peptide" evidence="1">
    <location>
        <begin position="1"/>
        <end position="21"/>
    </location>
</feature>
<keyword evidence="3" id="KW-1185">Reference proteome</keyword>
<organism evidence="2 3">
    <name type="scientific">Siphonobacter aquaeclarae</name>
    <dbReference type="NCBI Taxonomy" id="563176"/>
    <lineage>
        <taxon>Bacteria</taxon>
        <taxon>Pseudomonadati</taxon>
        <taxon>Bacteroidota</taxon>
        <taxon>Cytophagia</taxon>
        <taxon>Cytophagales</taxon>
        <taxon>Cytophagaceae</taxon>
        <taxon>Siphonobacter</taxon>
    </lineage>
</organism>
<name>A0A1G9YCX1_9BACT</name>
<feature type="chain" id="PRO_5011478641" evidence="1">
    <location>
        <begin position="22"/>
        <end position="163"/>
    </location>
</feature>
<sequence length="163" mass="18119">MPSILIRYFFLGFVLLTPARAQSPADMPGWTSAIRADGVEWKPRSLPPGRVFLYTVFFPSSGRGTLLQDVQAFTAIDAARLGTISQKLKPEVSGNMLTISGAVRDRGNSRILTYLAFRSGNENRLARVICEPDEKLYLPYLSEVGRHFAGITRTSGQSSYHHR</sequence>
<dbReference type="AlphaFoldDB" id="A0A1G9YCX1"/>
<dbReference type="STRING" id="563176.SAMN04488090_4916"/>
<evidence type="ECO:0000313" key="3">
    <source>
        <dbReference type="Proteomes" id="UP000198901"/>
    </source>
</evidence>
<reference evidence="2 3" key="1">
    <citation type="submission" date="2016-10" db="EMBL/GenBank/DDBJ databases">
        <authorList>
            <person name="de Groot N.N."/>
        </authorList>
    </citation>
    <scope>NUCLEOTIDE SEQUENCE [LARGE SCALE GENOMIC DNA]</scope>
    <source>
        <strain evidence="2 3">DSM 21668</strain>
    </source>
</reference>
<dbReference type="Proteomes" id="UP000198901">
    <property type="component" value="Unassembled WGS sequence"/>
</dbReference>
<evidence type="ECO:0000313" key="2">
    <source>
        <dbReference type="EMBL" id="SDN06920.1"/>
    </source>
</evidence>
<protein>
    <submittedName>
        <fullName evidence="2">Uncharacterized protein</fullName>
    </submittedName>
</protein>
<gene>
    <name evidence="2" type="ORF">SAMN04488090_4916</name>
</gene>
<dbReference type="OrthoDB" id="622493at2"/>
<proteinExistence type="predicted"/>
<dbReference type="EMBL" id="FNGS01000012">
    <property type="protein sequence ID" value="SDN06920.1"/>
    <property type="molecule type" value="Genomic_DNA"/>
</dbReference>
<keyword evidence="1" id="KW-0732">Signal</keyword>
<accession>A0A1G9YCX1</accession>